<evidence type="ECO:0000256" key="1">
    <source>
        <dbReference type="ARBA" id="ARBA00023002"/>
    </source>
</evidence>
<reference evidence="3 4" key="1">
    <citation type="submission" date="2015-10" db="EMBL/GenBank/DDBJ databases">
        <title>Candidatus Desulfofervidus auxilii, a hydrogenotrophic sulfate-reducing bacterium involved in the thermophilic anaerobic oxidation of methane.</title>
        <authorList>
            <person name="Krukenberg V."/>
            <person name="Richter M."/>
            <person name="Wegener G."/>
        </authorList>
    </citation>
    <scope>NUCLEOTIDE SEQUENCE [LARGE SCALE GENOMIC DNA]</scope>
    <source>
        <strain evidence="3 4">HS1</strain>
    </source>
</reference>
<dbReference type="Proteomes" id="UP000070560">
    <property type="component" value="Chromosome"/>
</dbReference>
<evidence type="ECO:0000259" key="2">
    <source>
        <dbReference type="Pfam" id="PF02754"/>
    </source>
</evidence>
<dbReference type="Gene3D" id="1.20.1050.140">
    <property type="match status" value="1"/>
</dbReference>
<accession>A0A7U4QKL2</accession>
<dbReference type="RefSeq" id="WP_066062534.1">
    <property type="nucleotide sequence ID" value="NZ_CP013015.1"/>
</dbReference>
<gene>
    <name evidence="3" type="primary">hdrB</name>
    <name evidence="3" type="ORF">HS1_001273</name>
</gene>
<dbReference type="EMBL" id="CP013015">
    <property type="protein sequence ID" value="AMM41077.1"/>
    <property type="molecule type" value="Genomic_DNA"/>
</dbReference>
<dbReference type="AlphaFoldDB" id="A0A7U4QKL2"/>
<sequence length="275" mass="31667">MREDRSQKTENLIYFPGCTLKTTAKPLEDSALKVAEALGMEIKEMPQWYCCGTVYSLAQDDLIKQLASIRNLILVQTLGHNEIMTLCSMCYNTLAQSNLLVRKDEKKLEKINQFISEQPDYKREIEVKHFLTLLKKVGTEKIKEVVKNGLSGLRIACYYGCLLLRPKEVGIDNYEQPTILEELMESLGATPVYFPYQTECCGSYHTAIKPEIVARRVYHILENARENRAELVVTSCPLCYFNLKDRQKNIKKIYPDFKKIPVRYFTEIMSQALGV</sequence>
<dbReference type="Pfam" id="PF02754">
    <property type="entry name" value="CCG"/>
    <property type="match status" value="2"/>
</dbReference>
<keyword evidence="1" id="KW-0560">Oxidoreductase</keyword>
<feature type="domain" description="Cysteine-rich" evidence="2">
    <location>
        <begin position="156"/>
        <end position="244"/>
    </location>
</feature>
<evidence type="ECO:0000313" key="3">
    <source>
        <dbReference type="EMBL" id="AMM41077.1"/>
    </source>
</evidence>
<evidence type="ECO:0000313" key="4">
    <source>
        <dbReference type="Proteomes" id="UP000070560"/>
    </source>
</evidence>
<name>A0A7U4QKL2_DESA2</name>
<dbReference type="PANTHER" id="PTHR42947">
    <property type="entry name" value="COB--COM HETERODISULFIDE REDUCTASE SUBUNIT B 1"/>
    <property type="match status" value="1"/>
</dbReference>
<dbReference type="KEGG" id="daw:HS1_001273"/>
<dbReference type="GO" id="GO:0016491">
    <property type="term" value="F:oxidoreductase activity"/>
    <property type="evidence" value="ECO:0007669"/>
    <property type="project" value="UniProtKB-KW"/>
</dbReference>
<protein>
    <submittedName>
        <fullName evidence="3">Heterodisulfide reductase, subunit B</fullName>
    </submittedName>
</protein>
<proteinExistence type="predicted"/>
<dbReference type="PANTHER" id="PTHR42947:SF1">
    <property type="entry name" value="COB--COM HETERODISULFIDE REDUCTASE SUBUNIT B 1"/>
    <property type="match status" value="1"/>
</dbReference>
<dbReference type="InterPro" id="IPR004017">
    <property type="entry name" value="Cys_rich_dom"/>
</dbReference>
<dbReference type="InterPro" id="IPR051278">
    <property type="entry name" value="HdrB/HdrD_reductase"/>
</dbReference>
<keyword evidence="4" id="KW-1185">Reference proteome</keyword>
<dbReference type="OrthoDB" id="9777685at2"/>
<feature type="domain" description="Cysteine-rich" evidence="2">
    <location>
        <begin position="14"/>
        <end position="94"/>
    </location>
</feature>
<organism evidence="3 4">
    <name type="scientific">Desulfofervidus auxilii</name>
    <dbReference type="NCBI Taxonomy" id="1621989"/>
    <lineage>
        <taxon>Bacteria</taxon>
        <taxon>Pseudomonadati</taxon>
        <taxon>Thermodesulfobacteriota</taxon>
        <taxon>Candidatus Desulfofervidia</taxon>
        <taxon>Candidatus Desulfofervidales</taxon>
        <taxon>Candidatus Desulfofervidaceae</taxon>
        <taxon>Candidatus Desulfofervidus</taxon>
    </lineage>
</organism>